<accession>A0A5E6M9Y1</accession>
<dbReference type="EMBL" id="CABFUZ020000112">
    <property type="protein sequence ID" value="VVM06352.1"/>
    <property type="molecule type" value="Genomic_DNA"/>
</dbReference>
<dbReference type="PROSITE" id="PS01094">
    <property type="entry name" value="UPF0076"/>
    <property type="match status" value="1"/>
</dbReference>
<dbReference type="CDD" id="cd00448">
    <property type="entry name" value="YjgF_YER057c_UK114_family"/>
    <property type="match status" value="1"/>
</dbReference>
<sequence length="126" mass="13404">MSSKKALFPSGFPAPIGPYSPGIAAGELCFVSGQLPLGPDGGSIPQGIEQQTEQAIRNLESVLAAEGLTLAHVVKTSVFLADLDDFPAMNGVYARFFPEPRPARSVVEVSRLPRGSRIEIEAIARR</sequence>
<organism evidence="2 3">
    <name type="scientific">Methylacidimicrobium cyclopophantes</name>
    <dbReference type="NCBI Taxonomy" id="1041766"/>
    <lineage>
        <taxon>Bacteria</taxon>
        <taxon>Pseudomonadati</taxon>
        <taxon>Verrucomicrobiota</taxon>
        <taxon>Methylacidimicrobium</taxon>
    </lineage>
</organism>
<dbReference type="NCBIfam" id="TIGR00004">
    <property type="entry name" value="Rid family detoxifying hydrolase"/>
    <property type="match status" value="1"/>
</dbReference>
<evidence type="ECO:0000313" key="2">
    <source>
        <dbReference type="EMBL" id="VVM06352.1"/>
    </source>
</evidence>
<dbReference type="InterPro" id="IPR006175">
    <property type="entry name" value="YjgF/YER057c/UK114"/>
</dbReference>
<dbReference type="GO" id="GO:0005829">
    <property type="term" value="C:cytosol"/>
    <property type="evidence" value="ECO:0007669"/>
    <property type="project" value="TreeGrafter"/>
</dbReference>
<dbReference type="Gene3D" id="3.30.1330.40">
    <property type="entry name" value="RutC-like"/>
    <property type="match status" value="1"/>
</dbReference>
<dbReference type="InterPro" id="IPR035959">
    <property type="entry name" value="RutC-like_sf"/>
</dbReference>
<dbReference type="InterPro" id="IPR006056">
    <property type="entry name" value="RidA"/>
</dbReference>
<keyword evidence="3" id="KW-1185">Reference proteome</keyword>
<proteinExistence type="inferred from homology"/>
<dbReference type="GO" id="GO:0019239">
    <property type="term" value="F:deaminase activity"/>
    <property type="evidence" value="ECO:0007669"/>
    <property type="project" value="TreeGrafter"/>
</dbReference>
<protein>
    <submittedName>
        <fullName evidence="2">Aminoacrylate peracid reductase</fullName>
    </submittedName>
</protein>
<dbReference type="FunFam" id="3.30.1330.40:FF:000001">
    <property type="entry name" value="L-PSP family endoribonuclease"/>
    <property type="match status" value="1"/>
</dbReference>
<dbReference type="PANTHER" id="PTHR11803:SF39">
    <property type="entry name" value="2-IMINOBUTANOATE_2-IMINOPROPANOATE DEAMINASE"/>
    <property type="match status" value="1"/>
</dbReference>
<dbReference type="Proteomes" id="UP000381693">
    <property type="component" value="Unassembled WGS sequence"/>
</dbReference>
<dbReference type="PANTHER" id="PTHR11803">
    <property type="entry name" value="2-IMINOBUTANOATE/2-IMINOPROPANOATE DEAMINASE RIDA"/>
    <property type="match status" value="1"/>
</dbReference>
<comment type="caution">
    <text evidence="2">The sequence shown here is derived from an EMBL/GenBank/DDBJ whole genome shotgun (WGS) entry which is preliminary data.</text>
</comment>
<dbReference type="Pfam" id="PF01042">
    <property type="entry name" value="Ribonuc_L-PSP"/>
    <property type="match status" value="1"/>
</dbReference>
<dbReference type="AlphaFoldDB" id="A0A5E6M9Y1"/>
<evidence type="ECO:0000313" key="3">
    <source>
        <dbReference type="Proteomes" id="UP000381693"/>
    </source>
</evidence>
<reference evidence="2" key="1">
    <citation type="submission" date="2019-09" db="EMBL/GenBank/DDBJ databases">
        <authorList>
            <person name="Cremers G."/>
        </authorList>
    </citation>
    <scope>NUCLEOTIDE SEQUENCE [LARGE SCALE GENOMIC DNA]</scope>
    <source>
        <strain evidence="2">3B</strain>
    </source>
</reference>
<dbReference type="RefSeq" id="WP_142525085.1">
    <property type="nucleotide sequence ID" value="NZ_CABFUZ020000112.1"/>
</dbReference>
<dbReference type="OrthoDB" id="9803101at2"/>
<comment type="similarity">
    <text evidence="1">Belongs to the RutC family.</text>
</comment>
<dbReference type="InterPro" id="IPR019897">
    <property type="entry name" value="RidA_CS"/>
</dbReference>
<gene>
    <name evidence="2" type="primary">rutC</name>
    <name evidence="2" type="ORF">MAMC_01049</name>
</gene>
<name>A0A5E6M9Y1_9BACT</name>
<evidence type="ECO:0000256" key="1">
    <source>
        <dbReference type="ARBA" id="ARBA00010552"/>
    </source>
</evidence>
<dbReference type="SUPFAM" id="SSF55298">
    <property type="entry name" value="YjgF-like"/>
    <property type="match status" value="1"/>
</dbReference>